<organism evidence="5 6">
    <name type="scientific">Companilactobacillus suantsaicola</name>
    <dbReference type="NCBI Taxonomy" id="2487723"/>
    <lineage>
        <taxon>Bacteria</taxon>
        <taxon>Bacillati</taxon>
        <taxon>Bacillota</taxon>
        <taxon>Bacilli</taxon>
        <taxon>Lactobacillales</taxon>
        <taxon>Lactobacillaceae</taxon>
        <taxon>Companilactobacillus</taxon>
    </lineage>
</organism>
<keyword evidence="3" id="KW-0804">Transcription</keyword>
<dbReference type="AlphaFoldDB" id="A0A4Z0JRB3"/>
<dbReference type="PANTHER" id="PTHR43280:SF28">
    <property type="entry name" value="HTH-TYPE TRANSCRIPTIONAL ACTIVATOR RHAS"/>
    <property type="match status" value="1"/>
</dbReference>
<dbReference type="Pfam" id="PF07883">
    <property type="entry name" value="Cupin_2"/>
    <property type="match status" value="1"/>
</dbReference>
<keyword evidence="2" id="KW-0238">DNA-binding</keyword>
<dbReference type="InterPro" id="IPR011051">
    <property type="entry name" value="RmlC_Cupin_sf"/>
</dbReference>
<evidence type="ECO:0000256" key="1">
    <source>
        <dbReference type="ARBA" id="ARBA00023015"/>
    </source>
</evidence>
<dbReference type="GO" id="GO:0043565">
    <property type="term" value="F:sequence-specific DNA binding"/>
    <property type="evidence" value="ECO:0007669"/>
    <property type="project" value="InterPro"/>
</dbReference>
<dbReference type="Pfam" id="PF12833">
    <property type="entry name" value="HTH_18"/>
    <property type="match status" value="1"/>
</dbReference>
<keyword evidence="6" id="KW-1185">Reference proteome</keyword>
<sequence>MISMESEKMNYQQLSNFLKSRSTFNHASSEDVIKHFQGKYKTVPYKNEQMFVFNNQRPFGHSSHLIQLHKRKMSKIPYHTYHFIVVTYVYEGQITMLIEGKTITLTKGDLIILDKFVPHSVQPTSKNDLGINIILDNKFFEDTVIKTSEDSSLPSFMIELMSHQYKHNHFLLFSTDKLPIVRNSIQNILCEDLDKSTFSNTIIDNYIMIIFMVLIRLKPIETNFINSDPQTQKIISEVNNYVNKYYQEGELNKLCQQINYSPSHISRVIHQNTGKTFKELINIRRMEKAKLLLQDKSLTVHEVAEKVGIYNMTNFYKRFKLFTGKMPKEYRDKLK</sequence>
<dbReference type="PANTHER" id="PTHR43280">
    <property type="entry name" value="ARAC-FAMILY TRANSCRIPTIONAL REGULATOR"/>
    <property type="match status" value="1"/>
</dbReference>
<dbReference type="Gene3D" id="1.10.10.60">
    <property type="entry name" value="Homeodomain-like"/>
    <property type="match status" value="2"/>
</dbReference>
<name>A0A4Z0JRB3_9LACO</name>
<dbReference type="OrthoDB" id="9816335at2"/>
<dbReference type="EMBL" id="RKLY01000004">
    <property type="protein sequence ID" value="TGD24629.1"/>
    <property type="molecule type" value="Genomic_DNA"/>
</dbReference>
<proteinExistence type="predicted"/>
<dbReference type="InterPro" id="IPR013096">
    <property type="entry name" value="Cupin_2"/>
</dbReference>
<evidence type="ECO:0000259" key="4">
    <source>
        <dbReference type="PROSITE" id="PS01124"/>
    </source>
</evidence>
<dbReference type="SMART" id="SM00342">
    <property type="entry name" value="HTH_ARAC"/>
    <property type="match status" value="1"/>
</dbReference>
<dbReference type="InterPro" id="IPR018060">
    <property type="entry name" value="HTH_AraC"/>
</dbReference>
<dbReference type="PROSITE" id="PS01124">
    <property type="entry name" value="HTH_ARAC_FAMILY_2"/>
    <property type="match status" value="1"/>
</dbReference>
<dbReference type="InterPro" id="IPR014710">
    <property type="entry name" value="RmlC-like_jellyroll"/>
</dbReference>
<comment type="caution">
    <text evidence="5">The sequence shown here is derived from an EMBL/GenBank/DDBJ whole genome shotgun (WGS) entry which is preliminary data.</text>
</comment>
<dbReference type="Gene3D" id="2.60.120.10">
    <property type="entry name" value="Jelly Rolls"/>
    <property type="match status" value="1"/>
</dbReference>
<evidence type="ECO:0000256" key="2">
    <source>
        <dbReference type="ARBA" id="ARBA00023125"/>
    </source>
</evidence>
<gene>
    <name evidence="5" type="ORF">EGT49_02440</name>
</gene>
<dbReference type="Proteomes" id="UP000298021">
    <property type="component" value="Unassembled WGS sequence"/>
</dbReference>
<evidence type="ECO:0000313" key="5">
    <source>
        <dbReference type="EMBL" id="TGD24629.1"/>
    </source>
</evidence>
<dbReference type="InterPro" id="IPR009057">
    <property type="entry name" value="Homeodomain-like_sf"/>
</dbReference>
<dbReference type="GO" id="GO:0003700">
    <property type="term" value="F:DNA-binding transcription factor activity"/>
    <property type="evidence" value="ECO:0007669"/>
    <property type="project" value="InterPro"/>
</dbReference>
<dbReference type="SUPFAM" id="SSF46689">
    <property type="entry name" value="Homeodomain-like"/>
    <property type="match status" value="1"/>
</dbReference>
<accession>A0A4Z0JRB3</accession>
<protein>
    <submittedName>
        <fullName evidence="5">AraC family transcriptional regulator</fullName>
    </submittedName>
</protein>
<feature type="domain" description="HTH araC/xylS-type" evidence="4">
    <location>
        <begin position="236"/>
        <end position="333"/>
    </location>
</feature>
<keyword evidence="1" id="KW-0805">Transcription regulation</keyword>
<reference evidence="5 6" key="1">
    <citation type="submission" date="2018-10" db="EMBL/GenBank/DDBJ databases">
        <title>Lactobacillus sp. R7 and Lactobacillus sp. R19 isolated from fermented mustard green product of Taiwan.</title>
        <authorList>
            <person name="Lin S.-T."/>
        </authorList>
    </citation>
    <scope>NUCLEOTIDE SEQUENCE [LARGE SCALE GENOMIC DNA]</scope>
    <source>
        <strain evidence="5 6">BCRC 81127</strain>
    </source>
</reference>
<evidence type="ECO:0000313" key="6">
    <source>
        <dbReference type="Proteomes" id="UP000298021"/>
    </source>
</evidence>
<dbReference type="SUPFAM" id="SSF51182">
    <property type="entry name" value="RmlC-like cupins"/>
    <property type="match status" value="1"/>
</dbReference>
<evidence type="ECO:0000256" key="3">
    <source>
        <dbReference type="ARBA" id="ARBA00023163"/>
    </source>
</evidence>